<keyword evidence="2" id="KW-0472">Membrane</keyword>
<feature type="compositionally biased region" description="Basic and acidic residues" evidence="1">
    <location>
        <begin position="229"/>
        <end position="241"/>
    </location>
</feature>
<evidence type="ECO:0000256" key="1">
    <source>
        <dbReference type="SAM" id="MobiDB-lite"/>
    </source>
</evidence>
<sequence length="241" mass="25782">MSSLNRTSGTPPIGAFFGALGLTFVVLTGVIIRSTWQNQPLPIDSWWHDLLAAHRNALADAGARLLNVFGGTWSIVAVVAILIAVLLLRRRWREALRIGVTVAAASGASTVLKLLIARPRPLDGIVDTGLDSFPSGHTTTAAALTVAIALAFPHMWSWVLAAAWVPVMAVSRTYLLVDWATDVLTGAVLGASVALIVAAAITAVFRKTAERNTLRPPQLALRSPVRNPTEWKHSSHDRNPA</sequence>
<reference evidence="4 5" key="1">
    <citation type="submission" date="2020-08" db="EMBL/GenBank/DDBJ databases">
        <title>Sequencing the genomes of 1000 actinobacteria strains.</title>
        <authorList>
            <person name="Klenk H.-P."/>
        </authorList>
    </citation>
    <scope>NUCLEOTIDE SEQUENCE [LARGE SCALE GENOMIC DNA]</scope>
    <source>
        <strain evidence="4 5">DSM 23889</strain>
    </source>
</reference>
<dbReference type="SMART" id="SM00014">
    <property type="entry name" value="acidPPc"/>
    <property type="match status" value="1"/>
</dbReference>
<dbReference type="EMBL" id="JACHBS010000001">
    <property type="protein sequence ID" value="MBB5617619.1"/>
    <property type="molecule type" value="Genomic_DNA"/>
</dbReference>
<feature type="region of interest" description="Disordered" evidence="1">
    <location>
        <begin position="216"/>
        <end position="241"/>
    </location>
</feature>
<protein>
    <submittedName>
        <fullName evidence="4">Undecaprenyl-diphosphatase</fullName>
        <ecNumber evidence="4">3.6.1.27</ecNumber>
    </submittedName>
</protein>
<keyword evidence="2" id="KW-1133">Transmembrane helix</keyword>
<dbReference type="Pfam" id="PF01569">
    <property type="entry name" value="PAP2"/>
    <property type="match status" value="1"/>
</dbReference>
<evidence type="ECO:0000259" key="3">
    <source>
        <dbReference type="SMART" id="SM00014"/>
    </source>
</evidence>
<organism evidence="4 5">
    <name type="scientific">Microcella frigidaquae</name>
    <dbReference type="NCBI Taxonomy" id="424758"/>
    <lineage>
        <taxon>Bacteria</taxon>
        <taxon>Bacillati</taxon>
        <taxon>Actinomycetota</taxon>
        <taxon>Actinomycetes</taxon>
        <taxon>Micrococcales</taxon>
        <taxon>Microbacteriaceae</taxon>
        <taxon>Microcella</taxon>
    </lineage>
</organism>
<dbReference type="EC" id="3.6.1.27" evidence="4"/>
<evidence type="ECO:0000256" key="2">
    <source>
        <dbReference type="SAM" id="Phobius"/>
    </source>
</evidence>
<dbReference type="InterPro" id="IPR036938">
    <property type="entry name" value="PAP2/HPO_sf"/>
</dbReference>
<comment type="caution">
    <text evidence="4">The sequence shown here is derived from an EMBL/GenBank/DDBJ whole genome shotgun (WGS) entry which is preliminary data.</text>
</comment>
<dbReference type="Gene3D" id="1.20.144.10">
    <property type="entry name" value="Phosphatidic acid phosphatase type 2/haloperoxidase"/>
    <property type="match status" value="2"/>
</dbReference>
<feature type="transmembrane region" description="Helical" evidence="2">
    <location>
        <begin position="65"/>
        <end position="88"/>
    </location>
</feature>
<dbReference type="RefSeq" id="WP_183321897.1">
    <property type="nucleotide sequence ID" value="NZ_JACHBS010000001.1"/>
</dbReference>
<feature type="transmembrane region" description="Helical" evidence="2">
    <location>
        <begin position="12"/>
        <end position="32"/>
    </location>
</feature>
<feature type="transmembrane region" description="Helical" evidence="2">
    <location>
        <begin position="183"/>
        <end position="205"/>
    </location>
</feature>
<dbReference type="GO" id="GO:0050380">
    <property type="term" value="F:undecaprenyl-diphosphatase activity"/>
    <property type="evidence" value="ECO:0007669"/>
    <property type="project" value="UniProtKB-EC"/>
</dbReference>
<proteinExistence type="predicted"/>
<feature type="domain" description="Phosphatidic acid phosphatase type 2/haloperoxidase" evidence="3">
    <location>
        <begin position="95"/>
        <end position="198"/>
    </location>
</feature>
<dbReference type="PANTHER" id="PTHR14969:SF13">
    <property type="entry name" value="AT30094P"/>
    <property type="match status" value="1"/>
</dbReference>
<keyword evidence="4" id="KW-0378">Hydrolase</keyword>
<evidence type="ECO:0000313" key="5">
    <source>
        <dbReference type="Proteomes" id="UP000552883"/>
    </source>
</evidence>
<dbReference type="SUPFAM" id="SSF48317">
    <property type="entry name" value="Acid phosphatase/Vanadium-dependent haloperoxidase"/>
    <property type="match status" value="1"/>
</dbReference>
<gene>
    <name evidence="4" type="ORF">BJ959_001115</name>
</gene>
<keyword evidence="5" id="KW-1185">Reference proteome</keyword>
<dbReference type="InterPro" id="IPR000326">
    <property type="entry name" value="PAP2/HPO"/>
</dbReference>
<dbReference type="PANTHER" id="PTHR14969">
    <property type="entry name" value="SPHINGOSINE-1-PHOSPHATE PHOSPHOHYDROLASE"/>
    <property type="match status" value="1"/>
</dbReference>
<evidence type="ECO:0000313" key="4">
    <source>
        <dbReference type="EMBL" id="MBB5617619.1"/>
    </source>
</evidence>
<name>A0A840XNX7_9MICO</name>
<dbReference type="AlphaFoldDB" id="A0A840XNX7"/>
<dbReference type="Proteomes" id="UP000552883">
    <property type="component" value="Unassembled WGS sequence"/>
</dbReference>
<accession>A0A840XNX7</accession>
<keyword evidence="2" id="KW-0812">Transmembrane</keyword>